<dbReference type="GO" id="GO:0005886">
    <property type="term" value="C:plasma membrane"/>
    <property type="evidence" value="ECO:0007669"/>
    <property type="project" value="UniProtKB-SubCell"/>
</dbReference>
<accession>A0A2A9E400</accession>
<feature type="site" description="Important for catalytic activity" evidence="7">
    <location>
        <position position="266"/>
    </location>
</feature>
<dbReference type="OrthoDB" id="9814591at2"/>
<keyword evidence="1 7" id="KW-1003">Cell membrane</keyword>
<keyword evidence="10" id="KW-1185">Reference proteome</keyword>
<keyword evidence="2 7" id="KW-0812">Transmembrane</keyword>
<sequence length="388" mass="41583">MNDLFEGPSVSDARQAEGGLSRAEKRALREERKRAAKRRRRALIAVLVAIVIIGLGGYFVWTRGVEFFSGLDEIGGTEEEILDFTGPGTGQVQVTVEAGATGTQMGTALTEAGVVASRAGFVAAYTANESSASIQPGTYNLFKEMKSSDAVVALLDPANRADYIFDVLPGSTADVITAKIAKVTGVTEADVDAAIADTAALGLPAEANGALEGWLWGDRYEFGLDVTPAEMVTEMIRRTVAQLDELAVPAENRETVLTKASIVEREAGADDKPNVASVIENRLALPMKLQMDSTVHYLVGGTDDATTTAADRETDSPYNTYLYAGLPPTPISSPGIDSINAVLNPPVTDYIYFVTVNPLTHETRFAATWTEHRKNVELYQDWLAENGS</sequence>
<feature type="region of interest" description="Disordered" evidence="8">
    <location>
        <begin position="1"/>
        <end position="25"/>
    </location>
</feature>
<evidence type="ECO:0000256" key="2">
    <source>
        <dbReference type="ARBA" id="ARBA00022692"/>
    </source>
</evidence>
<keyword evidence="6 7" id="KW-0961">Cell wall biogenesis/degradation</keyword>
<keyword evidence="5 7" id="KW-0456">Lyase</keyword>
<dbReference type="PANTHER" id="PTHR30518">
    <property type="entry name" value="ENDOLYTIC MUREIN TRANSGLYCOSYLASE"/>
    <property type="match status" value="1"/>
</dbReference>
<keyword evidence="4 7" id="KW-0472">Membrane</keyword>
<name>A0A2A9E400_9MICO</name>
<evidence type="ECO:0000256" key="7">
    <source>
        <dbReference type="HAMAP-Rule" id="MF_02065"/>
    </source>
</evidence>
<dbReference type="GO" id="GO:0009252">
    <property type="term" value="P:peptidoglycan biosynthetic process"/>
    <property type="evidence" value="ECO:0007669"/>
    <property type="project" value="UniProtKB-UniRule"/>
</dbReference>
<evidence type="ECO:0000256" key="1">
    <source>
        <dbReference type="ARBA" id="ARBA00022475"/>
    </source>
</evidence>
<dbReference type="HAMAP" id="MF_02065">
    <property type="entry name" value="MltG"/>
    <property type="match status" value="1"/>
</dbReference>
<dbReference type="GO" id="GO:0071555">
    <property type="term" value="P:cell wall organization"/>
    <property type="evidence" value="ECO:0007669"/>
    <property type="project" value="UniProtKB-KW"/>
</dbReference>
<comment type="function">
    <text evidence="7">Functions as a peptidoglycan terminase that cleaves nascent peptidoglycan strands endolytically to terminate their elongation.</text>
</comment>
<evidence type="ECO:0000256" key="6">
    <source>
        <dbReference type="ARBA" id="ARBA00023316"/>
    </source>
</evidence>
<dbReference type="PANTHER" id="PTHR30518:SF2">
    <property type="entry name" value="ENDOLYTIC MUREIN TRANSGLYCOSYLASE"/>
    <property type="match status" value="1"/>
</dbReference>
<dbReference type="NCBIfam" id="TIGR00247">
    <property type="entry name" value="endolytic transglycosylase MltG"/>
    <property type="match status" value="1"/>
</dbReference>
<dbReference type="EC" id="4.2.2.29" evidence="7"/>
<comment type="subcellular location">
    <subcellularLocation>
        <location evidence="7">Cell membrane</location>
        <topology evidence="7">Single-pass membrane protein</topology>
    </subcellularLocation>
</comment>
<gene>
    <name evidence="7" type="primary">mltG</name>
    <name evidence="9" type="ORF">ATL42_0945</name>
</gene>
<feature type="transmembrane region" description="Helical" evidence="7">
    <location>
        <begin position="42"/>
        <end position="61"/>
    </location>
</feature>
<dbReference type="RefSeq" id="WP_098454348.1">
    <property type="nucleotide sequence ID" value="NZ_PDJG01000001.1"/>
</dbReference>
<organism evidence="9 10">
    <name type="scientific">Sanguibacter antarcticus</name>
    <dbReference type="NCBI Taxonomy" id="372484"/>
    <lineage>
        <taxon>Bacteria</taxon>
        <taxon>Bacillati</taxon>
        <taxon>Actinomycetota</taxon>
        <taxon>Actinomycetes</taxon>
        <taxon>Micrococcales</taxon>
        <taxon>Sanguibacteraceae</taxon>
        <taxon>Sanguibacter</taxon>
    </lineage>
</organism>
<evidence type="ECO:0000313" key="10">
    <source>
        <dbReference type="Proteomes" id="UP000225548"/>
    </source>
</evidence>
<proteinExistence type="inferred from homology"/>
<evidence type="ECO:0000256" key="4">
    <source>
        <dbReference type="ARBA" id="ARBA00023136"/>
    </source>
</evidence>
<dbReference type="Proteomes" id="UP000225548">
    <property type="component" value="Unassembled WGS sequence"/>
</dbReference>
<comment type="catalytic activity">
    <reaction evidence="7">
        <text>a peptidoglycan chain = a peptidoglycan chain with N-acetyl-1,6-anhydromuramyl-[peptide] at the reducing end + a peptidoglycan chain with N-acetylglucosamine at the non-reducing end.</text>
        <dbReference type="EC" id="4.2.2.29"/>
    </reaction>
</comment>
<comment type="similarity">
    <text evidence="7">Belongs to the transglycosylase MltG family.</text>
</comment>
<evidence type="ECO:0000313" key="9">
    <source>
        <dbReference type="EMBL" id="PFG33085.1"/>
    </source>
</evidence>
<dbReference type="EMBL" id="PDJG01000001">
    <property type="protein sequence ID" value="PFG33085.1"/>
    <property type="molecule type" value="Genomic_DNA"/>
</dbReference>
<evidence type="ECO:0000256" key="5">
    <source>
        <dbReference type="ARBA" id="ARBA00023239"/>
    </source>
</evidence>
<evidence type="ECO:0000256" key="3">
    <source>
        <dbReference type="ARBA" id="ARBA00022989"/>
    </source>
</evidence>
<protein>
    <recommendedName>
        <fullName evidence="7">Endolytic murein transglycosylase</fullName>
        <ecNumber evidence="7">4.2.2.29</ecNumber>
    </recommendedName>
    <alternativeName>
        <fullName evidence="7">Peptidoglycan lytic transglycosylase</fullName>
    </alternativeName>
    <alternativeName>
        <fullName evidence="7">Peptidoglycan polymerization terminase</fullName>
    </alternativeName>
</protein>
<dbReference type="GO" id="GO:0008932">
    <property type="term" value="F:lytic endotransglycosylase activity"/>
    <property type="evidence" value="ECO:0007669"/>
    <property type="project" value="UniProtKB-UniRule"/>
</dbReference>
<evidence type="ECO:0000256" key="8">
    <source>
        <dbReference type="SAM" id="MobiDB-lite"/>
    </source>
</evidence>
<dbReference type="AlphaFoldDB" id="A0A2A9E400"/>
<dbReference type="Pfam" id="PF02618">
    <property type="entry name" value="YceG"/>
    <property type="match status" value="1"/>
</dbReference>
<dbReference type="InterPro" id="IPR003770">
    <property type="entry name" value="MLTG-like"/>
</dbReference>
<dbReference type="Gene3D" id="3.30.1490.480">
    <property type="entry name" value="Endolytic murein transglycosylase"/>
    <property type="match status" value="1"/>
</dbReference>
<comment type="caution">
    <text evidence="9">The sequence shown here is derived from an EMBL/GenBank/DDBJ whole genome shotgun (WGS) entry which is preliminary data.</text>
</comment>
<reference evidence="9 10" key="1">
    <citation type="submission" date="2017-10" db="EMBL/GenBank/DDBJ databases">
        <title>Sequencing the genomes of 1000 actinobacteria strains.</title>
        <authorList>
            <person name="Klenk H.-P."/>
        </authorList>
    </citation>
    <scope>NUCLEOTIDE SEQUENCE [LARGE SCALE GENOMIC DNA]</scope>
    <source>
        <strain evidence="9 10">DSM 18966</strain>
    </source>
</reference>
<keyword evidence="3 7" id="KW-1133">Transmembrane helix</keyword>